<name>A0A1E5RI21_9ASCO</name>
<comment type="caution">
    <text evidence="7">The sequence shown here is derived from an EMBL/GenBank/DDBJ whole genome shotgun (WGS) entry which is preliminary data.</text>
</comment>
<feature type="domain" description="Yeast cell wall synthesis Kre9/Knh1-like N-terminal" evidence="6">
    <location>
        <begin position="34"/>
        <end position="136"/>
    </location>
</feature>
<dbReference type="PANTHER" id="PTHR28154">
    <property type="entry name" value="CELL WALL SYNTHESIS PROTEIN KNH1-RELATED"/>
    <property type="match status" value="1"/>
</dbReference>
<dbReference type="OrthoDB" id="2432613at2759"/>
<dbReference type="EMBL" id="LPNM01000006">
    <property type="protein sequence ID" value="OEJ86540.1"/>
    <property type="molecule type" value="Genomic_DNA"/>
</dbReference>
<dbReference type="Proteomes" id="UP000095728">
    <property type="component" value="Unassembled WGS sequence"/>
</dbReference>
<dbReference type="GO" id="GO:0031505">
    <property type="term" value="P:fungal-type cell wall organization"/>
    <property type="evidence" value="ECO:0007669"/>
    <property type="project" value="TreeGrafter"/>
</dbReference>
<keyword evidence="8" id="KW-1185">Reference proteome</keyword>
<sequence>MVQLTTQSRFLISIMLGFLLCMRFVKADVSMVKPQTGATYKVSGSSVDIDVMWEDDGNSPTLDEVSTYSFTLCSGPNSNIEAIKTLATRIKASDISDYTYTLTIPETLSENGIYYVQVLAKGTFGYTIHYSGRFTLSGMSGTIVASSAGAISTPPAPQYMITQGTNAKPTINTAWFTIPYTEQTGISRFAPMQSQPKSSVDLSKYSTWTRRFPTSAVTYYSTFRKTMDCSTTITPGWSYTLTSDINYQTADAGPVSNGGWYDPKERMSLSTRKVNGKVATAS</sequence>
<dbReference type="InterPro" id="IPR008659">
    <property type="entry name" value="Kre9/Knh1_C"/>
</dbReference>
<evidence type="ECO:0000256" key="2">
    <source>
        <dbReference type="ARBA" id="ARBA00006816"/>
    </source>
</evidence>
<proteinExistence type="inferred from homology"/>
<organism evidence="7 8">
    <name type="scientific">Hanseniaspora osmophila</name>
    <dbReference type="NCBI Taxonomy" id="56408"/>
    <lineage>
        <taxon>Eukaryota</taxon>
        <taxon>Fungi</taxon>
        <taxon>Dikarya</taxon>
        <taxon>Ascomycota</taxon>
        <taxon>Saccharomycotina</taxon>
        <taxon>Saccharomycetes</taxon>
        <taxon>Saccharomycodales</taxon>
        <taxon>Saccharomycodaceae</taxon>
        <taxon>Hanseniaspora</taxon>
    </lineage>
</organism>
<dbReference type="InterPro" id="IPR018466">
    <property type="entry name" value="Kre9/Knh1-like_N"/>
</dbReference>
<keyword evidence="3 4" id="KW-0732">Signal</keyword>
<dbReference type="STRING" id="56408.A0A1E5RI21"/>
<gene>
    <name evidence="7" type="ORF">AWRI3579_g1298</name>
</gene>
<evidence type="ECO:0000256" key="1">
    <source>
        <dbReference type="ARBA" id="ARBA00004010"/>
    </source>
</evidence>
<comment type="similarity">
    <text evidence="2">Belongs to the KRE9/KNH1 family.</text>
</comment>
<evidence type="ECO:0000259" key="5">
    <source>
        <dbReference type="Pfam" id="PF05390"/>
    </source>
</evidence>
<evidence type="ECO:0000256" key="3">
    <source>
        <dbReference type="ARBA" id="ARBA00022729"/>
    </source>
</evidence>
<reference evidence="8" key="1">
    <citation type="journal article" date="2016" name="Genome Announc.">
        <title>Genome sequences of three species of Hanseniaspora isolated from spontaneous wine fermentations.</title>
        <authorList>
            <person name="Sternes P.R."/>
            <person name="Lee D."/>
            <person name="Kutyna D.R."/>
            <person name="Borneman A.R."/>
        </authorList>
    </citation>
    <scope>NUCLEOTIDE SEQUENCE [LARGE SCALE GENOMIC DNA]</scope>
    <source>
        <strain evidence="8">AWRI3579</strain>
    </source>
</reference>
<evidence type="ECO:0000313" key="8">
    <source>
        <dbReference type="Proteomes" id="UP000095728"/>
    </source>
</evidence>
<evidence type="ECO:0000259" key="6">
    <source>
        <dbReference type="Pfam" id="PF10342"/>
    </source>
</evidence>
<feature type="chain" id="PRO_5009184759" evidence="4">
    <location>
        <begin position="28"/>
        <end position="282"/>
    </location>
</feature>
<evidence type="ECO:0000256" key="4">
    <source>
        <dbReference type="SAM" id="SignalP"/>
    </source>
</evidence>
<dbReference type="InParanoid" id="A0A1E5RI21"/>
<dbReference type="Pfam" id="PF10342">
    <property type="entry name" value="Kre9_KNH"/>
    <property type="match status" value="1"/>
</dbReference>
<feature type="signal peptide" evidence="4">
    <location>
        <begin position="1"/>
        <end position="27"/>
    </location>
</feature>
<dbReference type="InterPro" id="IPR045328">
    <property type="entry name" value="Kre9/Knh1"/>
</dbReference>
<dbReference type="Pfam" id="PF05390">
    <property type="entry name" value="Kre9_KNH1_C"/>
    <property type="match status" value="1"/>
</dbReference>
<dbReference type="GO" id="GO:0005576">
    <property type="term" value="C:extracellular region"/>
    <property type="evidence" value="ECO:0007669"/>
    <property type="project" value="TreeGrafter"/>
</dbReference>
<dbReference type="GO" id="GO:0042546">
    <property type="term" value="P:cell wall biogenesis"/>
    <property type="evidence" value="ECO:0007669"/>
    <property type="project" value="InterPro"/>
</dbReference>
<dbReference type="AlphaFoldDB" id="A0A1E5RI21"/>
<accession>A0A1E5RI21</accession>
<feature type="domain" description="Yeast cell wall synthesis Kre9/Knh1 C-terminal" evidence="5">
    <location>
        <begin position="172"/>
        <end position="275"/>
    </location>
</feature>
<dbReference type="PANTHER" id="PTHR28154:SF1">
    <property type="entry name" value="CELL WALL SYNTHESIS PROTEIN KNH1-RELATED"/>
    <property type="match status" value="1"/>
</dbReference>
<evidence type="ECO:0000313" key="7">
    <source>
        <dbReference type="EMBL" id="OEJ86540.1"/>
    </source>
</evidence>
<comment type="function">
    <text evidence="1">Involved in cell wall beta(1-&gt;6) glucan synthesis.</text>
</comment>
<protein>
    <submittedName>
        <fullName evidence="7">Cell wall synthesis protein KRE9</fullName>
    </submittedName>
</protein>
<dbReference type="GO" id="GO:0006078">
    <property type="term" value="P:(1-&gt;6)-beta-D-glucan biosynthetic process"/>
    <property type="evidence" value="ECO:0007669"/>
    <property type="project" value="InterPro"/>
</dbReference>